<sequence length="1292" mass="144237">VQTITPKNFAQNKDVAIVRKNIKGFEVIDNVDIFTSATEHGHECEPVGNISEVSQPLTQRKSCIKLANKECETVYKNKNHSEPIGDIKEALIYAINEENELKSIDGISDISHSMSYGKSRYSLVNKVDVTPQYESKYRSEPIDDTKEALTSEVKIINTIEDISDFSKSITSLNNLVYKGIVITKHKNQNHSEPTDDIKETATSNISKPIEHEESPKNLASKKVVTTGYENQNHSQPSDDIKEAVASAFTNKNYREAFDGLTYISKPITHEESLNNIAYKQVVNTKFGNQSLSEPGDDIKETKSPLTKLESESDLDHSEDVAPVLIQSNNSESTRNVKTAFISEIKNFNEHESFDKNSNITRPIFHEIAGNNLATPIHDKNNSETIYNVKGDYTSEVQDKVANSSAQNIDITIVCKNKNGCDLITNIEAFTSEAEHRNECEPIEIIPDISQPLSERESGNNLDNKEGITTFYENKSHSEPTLDVKEAFTSAINNENRSNSVNSISNISQPISYGRSRNNLFFKDDVTTIYANKKQFESIDNAKETFASQIKKDKENESVDNISDISKFFNHGLACKNLIVKKEITTVHGNKNQFEPTSYVRCQSPFEVQNEALNHLTQNMDKAEAYDIEEGFEPIDVVKEALIGATENKKAFELIESISDILQPLGSRESLNTLANKEIVTTALSESDDDAKKAFISALNIVNECEPFDSIPVISKLVPDGESPNNMSYKKGIFAGKENHNYFEPTAITSAKKLENESESLDGVTNILNPITKEELGLSLVHTEDITTIFNRINNCESTDNVNGAFAFQIKNYVDYESIDRISDISRSTQNKAINEVYENTKDLEPINDVIEAFTSKNENVNICESIDSIPDISNPALHGESLNNMSHTQGITGGHENQNIPKPTVDVNGRVKTAMKEESEFVEGVTDILNLVTRGEWGVKLVHTKDITTVYENTNHSEPIDDANEAFTSATKNANECADNVSDISKPVSQEPFNNVSYMPGIADDNKKTLTSSMKQESEYEPTADISDISNPVANLFEKRDESLVQENTKLSELIDYEKGTFSFAVKLENKCVLVDGLAVIPNPKAHEESINDFVHKASVTPIDESKSNSEPLDLLKEDFKFALRSEIEPELFNDIFHETCEEKSVGLETVVTLHEQGNCNLCDGSHFTKNSNIKWFVGTEPIETSADDTSIDKSALSCRAITPHLKEASAILTNITDEESLNKEGPQRKVYQYAKYSITNMNLSTDCVLKWLSRRQNSMPVQIDSEIFRVIPKHMRKRIKSANGCNNQNIA</sequence>
<proteinExistence type="predicted"/>
<dbReference type="EMBL" id="GDHF01024169">
    <property type="protein sequence ID" value="JAI28145.1"/>
    <property type="molecule type" value="Transcribed_RNA"/>
</dbReference>
<feature type="region of interest" description="Disordered" evidence="1">
    <location>
        <begin position="288"/>
        <end position="317"/>
    </location>
</feature>
<evidence type="ECO:0000256" key="1">
    <source>
        <dbReference type="SAM" id="MobiDB-lite"/>
    </source>
</evidence>
<protein>
    <submittedName>
        <fullName evidence="2">Uncharacterized protein</fullName>
    </submittedName>
</protein>
<gene>
    <name evidence="2" type="ORF">c1_g1_i2</name>
</gene>
<name>A0A0K8UP65_BACLA</name>
<feature type="non-terminal residue" evidence="2">
    <location>
        <position position="1"/>
    </location>
</feature>
<reference evidence="2" key="1">
    <citation type="submission" date="2015-06" db="EMBL/GenBank/DDBJ databases">
        <authorList>
            <person name="Hoefler B.C."/>
            <person name="Straight P.D."/>
        </authorList>
    </citation>
    <scope>NUCLEOTIDE SEQUENCE</scope>
</reference>
<feature type="region of interest" description="Disordered" evidence="1">
    <location>
        <begin position="187"/>
        <end position="218"/>
    </location>
</feature>
<feature type="compositionally biased region" description="Basic and acidic residues" evidence="1">
    <location>
        <begin position="296"/>
        <end position="317"/>
    </location>
</feature>
<organism evidence="2">
    <name type="scientific">Bactrocera latifrons</name>
    <name type="common">Malaysian fruit fly</name>
    <name type="synonym">Chaetodacus latifrons</name>
    <dbReference type="NCBI Taxonomy" id="174628"/>
    <lineage>
        <taxon>Eukaryota</taxon>
        <taxon>Metazoa</taxon>
        <taxon>Ecdysozoa</taxon>
        <taxon>Arthropoda</taxon>
        <taxon>Hexapoda</taxon>
        <taxon>Insecta</taxon>
        <taxon>Pterygota</taxon>
        <taxon>Neoptera</taxon>
        <taxon>Endopterygota</taxon>
        <taxon>Diptera</taxon>
        <taxon>Brachycera</taxon>
        <taxon>Muscomorpha</taxon>
        <taxon>Tephritoidea</taxon>
        <taxon>Tephritidae</taxon>
        <taxon>Bactrocera</taxon>
        <taxon>Bactrocera</taxon>
    </lineage>
</organism>
<evidence type="ECO:0000313" key="2">
    <source>
        <dbReference type="EMBL" id="JAI28145.1"/>
    </source>
</evidence>
<accession>A0A0K8UP65</accession>